<dbReference type="Proteomes" id="UP000663836">
    <property type="component" value="Unassembled WGS sequence"/>
</dbReference>
<gene>
    <name evidence="1" type="ORF">JBS370_LOCUS40140</name>
</gene>
<comment type="caution">
    <text evidence="1">The sequence shown here is derived from an EMBL/GenBank/DDBJ whole genome shotgun (WGS) entry which is preliminary data.</text>
</comment>
<evidence type="ECO:0000313" key="1">
    <source>
        <dbReference type="EMBL" id="CAF4293293.1"/>
    </source>
</evidence>
<protein>
    <submittedName>
        <fullName evidence="1">Uncharacterized protein</fullName>
    </submittedName>
</protein>
<sequence>NWSFFAGSLQQRLNVTVTNPLKLPKFGDKQWQNELSITGDLYENIIEAALKNT</sequence>
<dbReference type="EMBL" id="CAJOBD010033479">
    <property type="protein sequence ID" value="CAF4293293.1"/>
    <property type="molecule type" value="Genomic_DNA"/>
</dbReference>
<accession>A0A820HBR8</accession>
<proteinExistence type="predicted"/>
<evidence type="ECO:0000313" key="2">
    <source>
        <dbReference type="Proteomes" id="UP000663836"/>
    </source>
</evidence>
<dbReference type="AlphaFoldDB" id="A0A820HBR8"/>
<name>A0A820HBR8_9BILA</name>
<feature type="non-terminal residue" evidence="1">
    <location>
        <position position="1"/>
    </location>
</feature>
<feature type="non-terminal residue" evidence="1">
    <location>
        <position position="53"/>
    </location>
</feature>
<organism evidence="1 2">
    <name type="scientific">Rotaria sordida</name>
    <dbReference type="NCBI Taxonomy" id="392033"/>
    <lineage>
        <taxon>Eukaryota</taxon>
        <taxon>Metazoa</taxon>
        <taxon>Spiralia</taxon>
        <taxon>Gnathifera</taxon>
        <taxon>Rotifera</taxon>
        <taxon>Eurotatoria</taxon>
        <taxon>Bdelloidea</taxon>
        <taxon>Philodinida</taxon>
        <taxon>Philodinidae</taxon>
        <taxon>Rotaria</taxon>
    </lineage>
</organism>
<reference evidence="1" key="1">
    <citation type="submission" date="2021-02" db="EMBL/GenBank/DDBJ databases">
        <authorList>
            <person name="Nowell W R."/>
        </authorList>
    </citation>
    <scope>NUCLEOTIDE SEQUENCE</scope>
</reference>